<dbReference type="SUPFAM" id="SSF57701">
    <property type="entry name" value="Zn2/Cys6 DNA-binding domain"/>
    <property type="match status" value="1"/>
</dbReference>
<dbReference type="Pfam" id="PF11951">
    <property type="entry name" value="Fungal_trans_2"/>
    <property type="match status" value="1"/>
</dbReference>
<dbReference type="InterPro" id="IPR001138">
    <property type="entry name" value="Zn2Cys6_DnaBD"/>
</dbReference>
<comment type="caution">
    <text evidence="2">The sequence shown here is derived from an EMBL/GenBank/DDBJ whole genome shotgun (WGS) entry which is preliminary data.</text>
</comment>
<keyword evidence="3" id="KW-1185">Reference proteome</keyword>
<dbReference type="PANTHER" id="PTHR37540:SF9">
    <property type="entry name" value="ZN(2)-C6 FUNGAL-TYPE DOMAIN-CONTAINING PROTEIN"/>
    <property type="match status" value="1"/>
</dbReference>
<evidence type="ECO:0000313" key="3">
    <source>
        <dbReference type="Proteomes" id="UP000813385"/>
    </source>
</evidence>
<proteinExistence type="predicted"/>
<sequence length="586" mass="65727">MGRRRVEKYFDLFGNRKFKMEAPSIAPKRRSRTQKSCTECQRRKQKCIVKTNRETCVNCSRRFPPVQCVIPQVEKANPAHIFEGRILQFDDPTIPQAAGINLTTLVRRDRGWDCHAAAAGRLVPLPRRPGDPNHKGETRVLYDPETNMVSIAQDDKIVETFPLRGQSRSLFLDGSGDPDADFHVQPFGGILTEVNSLNSLAIDNSGRNSELLHFYIRFVAPNLVSIDGQSQPMVFLREVLPWMLQSPLFPRIGMLMASTTQSLEKGVELAKDSESLAIKSGVLSGINEILQGDFNKVSVEVIRSVINLVVMEWFWGADDSMWAHLRGVRHMIGLKNGMRNVNDIVGESIMILTDYEIACCFESELFLQAGDPVLEETIPVPTLWPQGFDSPLIPAEAKFIDLQKPLGLTAAAAQILDDVRFLVTSVTLGEDSPTKGPKARSTAAWLHRRLREMPAEQINDSTPENICIQEAIRLSALIHSWSISSLSQISRFEDESILDQAFTAMRSVSLTTWKRTPGIFLWVMLVAAPNTKQNARGRFIRRKMAVAGLSIGFEDFLVGISYLRAFWLVQRWIERAGESVRTPVPA</sequence>
<dbReference type="EMBL" id="JAGPXD010000005">
    <property type="protein sequence ID" value="KAH7353941.1"/>
    <property type="molecule type" value="Genomic_DNA"/>
</dbReference>
<reference evidence="2" key="1">
    <citation type="journal article" date="2021" name="Nat. Commun.">
        <title>Genetic determinants of endophytism in the Arabidopsis root mycobiome.</title>
        <authorList>
            <person name="Mesny F."/>
            <person name="Miyauchi S."/>
            <person name="Thiergart T."/>
            <person name="Pickel B."/>
            <person name="Atanasova L."/>
            <person name="Karlsson M."/>
            <person name="Huettel B."/>
            <person name="Barry K.W."/>
            <person name="Haridas S."/>
            <person name="Chen C."/>
            <person name="Bauer D."/>
            <person name="Andreopoulos W."/>
            <person name="Pangilinan J."/>
            <person name="LaButti K."/>
            <person name="Riley R."/>
            <person name="Lipzen A."/>
            <person name="Clum A."/>
            <person name="Drula E."/>
            <person name="Henrissat B."/>
            <person name="Kohler A."/>
            <person name="Grigoriev I.V."/>
            <person name="Martin F.M."/>
            <person name="Hacquard S."/>
        </authorList>
    </citation>
    <scope>NUCLEOTIDE SEQUENCE</scope>
    <source>
        <strain evidence="2">MPI-CAGE-AT-0016</strain>
    </source>
</reference>
<dbReference type="AlphaFoldDB" id="A0A8K0TEF6"/>
<dbReference type="Proteomes" id="UP000813385">
    <property type="component" value="Unassembled WGS sequence"/>
</dbReference>
<protein>
    <recommendedName>
        <fullName evidence="4">Zn(2)-C6 fungal-type domain-containing protein</fullName>
    </recommendedName>
</protein>
<evidence type="ECO:0000256" key="1">
    <source>
        <dbReference type="ARBA" id="ARBA00023242"/>
    </source>
</evidence>
<dbReference type="GO" id="GO:0008270">
    <property type="term" value="F:zinc ion binding"/>
    <property type="evidence" value="ECO:0007669"/>
    <property type="project" value="InterPro"/>
</dbReference>
<dbReference type="InterPro" id="IPR036864">
    <property type="entry name" value="Zn2-C6_fun-type_DNA-bd_sf"/>
</dbReference>
<dbReference type="PANTHER" id="PTHR37540">
    <property type="entry name" value="TRANSCRIPTION FACTOR (ACR-2), PUTATIVE-RELATED-RELATED"/>
    <property type="match status" value="1"/>
</dbReference>
<organism evidence="2 3">
    <name type="scientific">Plectosphaerella cucumerina</name>
    <dbReference type="NCBI Taxonomy" id="40658"/>
    <lineage>
        <taxon>Eukaryota</taxon>
        <taxon>Fungi</taxon>
        <taxon>Dikarya</taxon>
        <taxon>Ascomycota</taxon>
        <taxon>Pezizomycotina</taxon>
        <taxon>Sordariomycetes</taxon>
        <taxon>Hypocreomycetidae</taxon>
        <taxon>Glomerellales</taxon>
        <taxon>Plectosphaerellaceae</taxon>
        <taxon>Plectosphaerella</taxon>
    </lineage>
</organism>
<keyword evidence="1" id="KW-0539">Nucleus</keyword>
<evidence type="ECO:0008006" key="4">
    <source>
        <dbReference type="Google" id="ProtNLM"/>
    </source>
</evidence>
<name>A0A8K0TEF6_9PEZI</name>
<evidence type="ECO:0000313" key="2">
    <source>
        <dbReference type="EMBL" id="KAH7353941.1"/>
    </source>
</evidence>
<gene>
    <name evidence="2" type="ORF">B0T11DRAFT_287662</name>
</gene>
<accession>A0A8K0TEF6</accession>
<dbReference type="CDD" id="cd00067">
    <property type="entry name" value="GAL4"/>
    <property type="match status" value="1"/>
</dbReference>
<dbReference type="InterPro" id="IPR021858">
    <property type="entry name" value="Fun_TF"/>
</dbReference>
<dbReference type="OrthoDB" id="415825at2759"/>
<dbReference type="GO" id="GO:0000981">
    <property type="term" value="F:DNA-binding transcription factor activity, RNA polymerase II-specific"/>
    <property type="evidence" value="ECO:0007669"/>
    <property type="project" value="InterPro"/>
</dbReference>